<feature type="region of interest" description="Disordered" evidence="1">
    <location>
        <begin position="1"/>
        <end position="61"/>
    </location>
</feature>
<dbReference type="RefSeq" id="WP_379776349.1">
    <property type="nucleotide sequence ID" value="NZ_JBHSMZ010000024.1"/>
</dbReference>
<comment type="caution">
    <text evidence="2">The sequence shown here is derived from an EMBL/GenBank/DDBJ whole genome shotgun (WGS) entry which is preliminary data.</text>
</comment>
<organism evidence="2 3">
    <name type="scientific">Massilia aerilata</name>
    <dbReference type="NCBI Taxonomy" id="453817"/>
    <lineage>
        <taxon>Bacteria</taxon>
        <taxon>Pseudomonadati</taxon>
        <taxon>Pseudomonadota</taxon>
        <taxon>Betaproteobacteria</taxon>
        <taxon>Burkholderiales</taxon>
        <taxon>Oxalobacteraceae</taxon>
        <taxon>Telluria group</taxon>
        <taxon>Massilia</taxon>
    </lineage>
</organism>
<name>A0ABW0S3Y2_9BURK</name>
<evidence type="ECO:0000313" key="3">
    <source>
        <dbReference type="Proteomes" id="UP001596086"/>
    </source>
</evidence>
<sequence length="61" mass="6451">MNDLIDTGDSPETTVGGQVQTSAQPVAEVQQNPSTGGSYTRIPETGALVKHEPVPEQTEQE</sequence>
<gene>
    <name evidence="2" type="ORF">ACFPO9_24845</name>
</gene>
<reference evidence="3" key="1">
    <citation type="journal article" date="2019" name="Int. J. Syst. Evol. Microbiol.">
        <title>The Global Catalogue of Microorganisms (GCM) 10K type strain sequencing project: providing services to taxonomists for standard genome sequencing and annotation.</title>
        <authorList>
            <consortium name="The Broad Institute Genomics Platform"/>
            <consortium name="The Broad Institute Genome Sequencing Center for Infectious Disease"/>
            <person name="Wu L."/>
            <person name="Ma J."/>
        </authorList>
    </citation>
    <scope>NUCLEOTIDE SEQUENCE [LARGE SCALE GENOMIC DNA]</scope>
    <source>
        <strain evidence="3">CGMCC 4.5798</strain>
    </source>
</reference>
<keyword evidence="3" id="KW-1185">Reference proteome</keyword>
<proteinExistence type="predicted"/>
<feature type="compositionally biased region" description="Polar residues" evidence="1">
    <location>
        <begin position="10"/>
        <end position="38"/>
    </location>
</feature>
<protein>
    <submittedName>
        <fullName evidence="2">Uncharacterized protein</fullName>
    </submittedName>
</protein>
<dbReference type="Proteomes" id="UP001596086">
    <property type="component" value="Unassembled WGS sequence"/>
</dbReference>
<dbReference type="EMBL" id="JBHSMZ010000024">
    <property type="protein sequence ID" value="MFC5551759.1"/>
    <property type="molecule type" value="Genomic_DNA"/>
</dbReference>
<accession>A0ABW0S3Y2</accession>
<evidence type="ECO:0000256" key="1">
    <source>
        <dbReference type="SAM" id="MobiDB-lite"/>
    </source>
</evidence>
<evidence type="ECO:0000313" key="2">
    <source>
        <dbReference type="EMBL" id="MFC5551759.1"/>
    </source>
</evidence>